<dbReference type="PANTHER" id="PTHR21248">
    <property type="entry name" value="CARDIOLIPIN SYNTHASE"/>
    <property type="match status" value="1"/>
</dbReference>
<dbReference type="SUPFAM" id="SSF56024">
    <property type="entry name" value="Phospholipase D/nuclease"/>
    <property type="match status" value="2"/>
</dbReference>
<name>A0A432W150_9GAMM</name>
<keyword evidence="1" id="KW-0812">Transmembrane</keyword>
<dbReference type="InterPro" id="IPR001736">
    <property type="entry name" value="PLipase_D/transphosphatidylase"/>
</dbReference>
<keyword evidence="4" id="KW-1185">Reference proteome</keyword>
<feature type="domain" description="PLD phosphodiesterase" evidence="2">
    <location>
        <begin position="342"/>
        <end position="369"/>
    </location>
</feature>
<dbReference type="PROSITE" id="PS50035">
    <property type="entry name" value="PLD"/>
    <property type="match status" value="2"/>
</dbReference>
<dbReference type="SMART" id="SM00155">
    <property type="entry name" value="PLDc"/>
    <property type="match status" value="2"/>
</dbReference>
<evidence type="ECO:0000259" key="2">
    <source>
        <dbReference type="PROSITE" id="PS50035"/>
    </source>
</evidence>
<keyword evidence="1" id="KW-0472">Membrane</keyword>
<gene>
    <name evidence="3" type="ORF">CWE09_13415</name>
</gene>
<evidence type="ECO:0000256" key="1">
    <source>
        <dbReference type="SAM" id="Phobius"/>
    </source>
</evidence>
<feature type="domain" description="PLD phosphodiesterase" evidence="2">
    <location>
        <begin position="166"/>
        <end position="193"/>
    </location>
</feature>
<dbReference type="Pfam" id="PF13091">
    <property type="entry name" value="PLDc_2"/>
    <property type="match status" value="2"/>
</dbReference>
<evidence type="ECO:0000313" key="3">
    <source>
        <dbReference type="EMBL" id="RUO22927.1"/>
    </source>
</evidence>
<dbReference type="AlphaFoldDB" id="A0A432W150"/>
<protein>
    <submittedName>
        <fullName evidence="3">Cardiolipin synthase B</fullName>
    </submittedName>
</protein>
<reference evidence="3 4" key="1">
    <citation type="journal article" date="2011" name="Front. Microbiol.">
        <title>Genomic signatures of strain selection and enhancement in Bacillus atrophaeus var. globigii, a historical biowarfare simulant.</title>
        <authorList>
            <person name="Gibbons H.S."/>
            <person name="Broomall S.M."/>
            <person name="McNew L.A."/>
            <person name="Daligault H."/>
            <person name="Chapman C."/>
            <person name="Bruce D."/>
            <person name="Karavis M."/>
            <person name="Krepps M."/>
            <person name="McGregor P.A."/>
            <person name="Hong C."/>
            <person name="Park K.H."/>
            <person name="Akmal A."/>
            <person name="Feldman A."/>
            <person name="Lin J.S."/>
            <person name="Chang W.E."/>
            <person name="Higgs B.W."/>
            <person name="Demirev P."/>
            <person name="Lindquist J."/>
            <person name="Liem A."/>
            <person name="Fochler E."/>
            <person name="Read T.D."/>
            <person name="Tapia R."/>
            <person name="Johnson S."/>
            <person name="Bishop-Lilly K.A."/>
            <person name="Detter C."/>
            <person name="Han C."/>
            <person name="Sozhamannan S."/>
            <person name="Rosenzweig C.N."/>
            <person name="Skowronski E.W."/>
        </authorList>
    </citation>
    <scope>NUCLEOTIDE SEQUENCE [LARGE SCALE GENOMIC DNA]</scope>
    <source>
        <strain evidence="3 4">MLST1</strain>
    </source>
</reference>
<comment type="caution">
    <text evidence="3">The sequence shown here is derived from an EMBL/GenBank/DDBJ whole genome shotgun (WGS) entry which is preliminary data.</text>
</comment>
<dbReference type="InterPro" id="IPR025202">
    <property type="entry name" value="PLD-like_dom"/>
</dbReference>
<proteinExistence type="predicted"/>
<accession>A0A432W150</accession>
<feature type="transmembrane region" description="Helical" evidence="1">
    <location>
        <begin position="7"/>
        <end position="29"/>
    </location>
</feature>
<dbReference type="CDD" id="cd09159">
    <property type="entry name" value="PLDc_ybhO_like_2"/>
    <property type="match status" value="1"/>
</dbReference>
<dbReference type="RefSeq" id="WP_126804569.1">
    <property type="nucleotide sequence ID" value="NZ_PIPL01000004.1"/>
</dbReference>
<dbReference type="Proteomes" id="UP000288293">
    <property type="component" value="Unassembled WGS sequence"/>
</dbReference>
<dbReference type="CDD" id="cd09110">
    <property type="entry name" value="PLDc_CLS_1"/>
    <property type="match status" value="1"/>
</dbReference>
<dbReference type="EMBL" id="PIPL01000004">
    <property type="protein sequence ID" value="RUO22927.1"/>
    <property type="molecule type" value="Genomic_DNA"/>
</dbReference>
<keyword evidence="1" id="KW-1133">Transmembrane helix</keyword>
<dbReference type="GO" id="GO:0016020">
    <property type="term" value="C:membrane"/>
    <property type="evidence" value="ECO:0007669"/>
    <property type="project" value="TreeGrafter"/>
</dbReference>
<dbReference type="PANTHER" id="PTHR21248:SF22">
    <property type="entry name" value="PHOSPHOLIPASE D"/>
    <property type="match status" value="1"/>
</dbReference>
<dbReference type="GO" id="GO:0032049">
    <property type="term" value="P:cardiolipin biosynthetic process"/>
    <property type="evidence" value="ECO:0007669"/>
    <property type="project" value="UniProtKB-ARBA"/>
</dbReference>
<dbReference type="OrthoDB" id="9814092at2"/>
<evidence type="ECO:0000313" key="4">
    <source>
        <dbReference type="Proteomes" id="UP000288293"/>
    </source>
</evidence>
<organism evidence="3 4">
    <name type="scientific">Aliidiomarina minuta</name>
    <dbReference type="NCBI Taxonomy" id="880057"/>
    <lineage>
        <taxon>Bacteria</taxon>
        <taxon>Pseudomonadati</taxon>
        <taxon>Pseudomonadota</taxon>
        <taxon>Gammaproteobacteria</taxon>
        <taxon>Alteromonadales</taxon>
        <taxon>Idiomarinaceae</taxon>
        <taxon>Aliidiomarina</taxon>
    </lineage>
</organism>
<dbReference type="Gene3D" id="3.30.870.10">
    <property type="entry name" value="Endonuclease Chain A"/>
    <property type="match status" value="2"/>
</dbReference>
<dbReference type="GO" id="GO:0008808">
    <property type="term" value="F:cardiolipin synthase activity"/>
    <property type="evidence" value="ECO:0007669"/>
    <property type="project" value="TreeGrafter"/>
</dbReference>
<sequence length="429" mass="48477">MAVKRPFLWLVISIMSIVLVVLAINVALFNALPKPIRLVHGLELSYNVQDPIFERSMGALLQNPVQPGNSVEIIRNGENIYPAMIAAIEQAEHSVSFETYEFWGEESAGEISQALADAARRGVQVHALIDFMGSTQASSAKFETLEQAGVHVIRYRSPSWYQLSRINHRTHRKLLITDGSTGFTGGANVADNWLPGPDRTPYRDNHFRIEGPVVANMQAAFAEIWMNASGILLEGPEYFPELKATGDTALQMVKSSPREGRHRVRYMLLYALAAAEESFTASTAYFYPDAAFLEAMRLAAERGVRIRILLPGDTIDQGYLRHASVNRWRPMLEAGVELHEYQTSMYHSKLVSVDDQWATFGSANLDNRSFRINDEGNIAVYSPDFSRQIRELIEEDIEYAERYTLEDWQNRPWHKRIIGWVSSVLGAHF</sequence>